<feature type="non-terminal residue" evidence="1">
    <location>
        <position position="1"/>
    </location>
</feature>
<feature type="non-terminal residue" evidence="1">
    <location>
        <position position="63"/>
    </location>
</feature>
<protein>
    <submittedName>
        <fullName evidence="1">34809_t:CDS:1</fullName>
    </submittedName>
</protein>
<name>A0ACA9R1M6_9GLOM</name>
<evidence type="ECO:0000313" key="2">
    <source>
        <dbReference type="Proteomes" id="UP000789920"/>
    </source>
</evidence>
<organism evidence="1 2">
    <name type="scientific">Racocetra persica</name>
    <dbReference type="NCBI Taxonomy" id="160502"/>
    <lineage>
        <taxon>Eukaryota</taxon>
        <taxon>Fungi</taxon>
        <taxon>Fungi incertae sedis</taxon>
        <taxon>Mucoromycota</taxon>
        <taxon>Glomeromycotina</taxon>
        <taxon>Glomeromycetes</taxon>
        <taxon>Diversisporales</taxon>
        <taxon>Gigasporaceae</taxon>
        <taxon>Racocetra</taxon>
    </lineage>
</organism>
<comment type="caution">
    <text evidence="1">The sequence shown here is derived from an EMBL/GenBank/DDBJ whole genome shotgun (WGS) entry which is preliminary data.</text>
</comment>
<dbReference type="EMBL" id="CAJVQC010041632">
    <property type="protein sequence ID" value="CAG8773356.1"/>
    <property type="molecule type" value="Genomic_DNA"/>
</dbReference>
<reference evidence="1" key="1">
    <citation type="submission" date="2021-06" db="EMBL/GenBank/DDBJ databases">
        <authorList>
            <person name="Kallberg Y."/>
            <person name="Tangrot J."/>
            <person name="Rosling A."/>
        </authorList>
    </citation>
    <scope>NUCLEOTIDE SEQUENCE</scope>
    <source>
        <strain evidence="1">MA461A</strain>
    </source>
</reference>
<sequence>NRFGKKYQYSNFFTSQNKEKIKEKLKETLCQDCNKLKDNCKGVFKKYNKSLSLIENIVKLQKE</sequence>
<gene>
    <name evidence="1" type="ORF">RPERSI_LOCUS16672</name>
</gene>
<keyword evidence="2" id="KW-1185">Reference proteome</keyword>
<dbReference type="Proteomes" id="UP000789920">
    <property type="component" value="Unassembled WGS sequence"/>
</dbReference>
<evidence type="ECO:0000313" key="1">
    <source>
        <dbReference type="EMBL" id="CAG8773356.1"/>
    </source>
</evidence>
<accession>A0ACA9R1M6</accession>
<proteinExistence type="predicted"/>